<dbReference type="EMBL" id="CP079194">
    <property type="protein sequence ID" value="QXT39624.1"/>
    <property type="molecule type" value="Genomic_DNA"/>
</dbReference>
<protein>
    <submittedName>
        <fullName evidence="1">ATPase</fullName>
    </submittedName>
</protein>
<proteinExistence type="predicted"/>
<name>A0A8F6YA59_9RHOB</name>
<reference evidence="1 2" key="1">
    <citation type="submission" date="2021-07" db="EMBL/GenBank/DDBJ databases">
        <title>A novel Jannaschia species isolated from marine dinoflagellate Ceratoperidinium margalefii.</title>
        <authorList>
            <person name="Jiang Y."/>
            <person name="Li Z."/>
        </authorList>
    </citation>
    <scope>NUCLEOTIDE SEQUENCE [LARGE SCALE GENOMIC DNA]</scope>
    <source>
        <strain evidence="1 2">J12C1-MA-4</strain>
    </source>
</reference>
<keyword evidence="2" id="KW-1185">Reference proteome</keyword>
<dbReference type="RefSeq" id="WP_219002403.1">
    <property type="nucleotide sequence ID" value="NZ_CP079194.1"/>
</dbReference>
<dbReference type="Proteomes" id="UP000825009">
    <property type="component" value="Chromosome"/>
</dbReference>
<sequence>MTEWKAKRFWKEATVEEADGGFRVLLDGRGVSTPGKLPLVMPTRAMAEAVAAEWDAQEGVIDPLSMPVTRSANSAIERVVPQFDDVADMLIGYAETDLLCYRAEGPAELVQRQAAAWDPMLDWADETFEARLEPRTGVMWVSQPAEAIEKLAHATRAVGPFEMTALHDLVTLTGSLVLGLAVARRRISAKEAWRLSRIDESWQIEQWGADEEAEEAAALKEAQLLHAERFWEASQGG</sequence>
<dbReference type="InterPro" id="IPR011419">
    <property type="entry name" value="ATP12_ATP_synth-F1-assembly"/>
</dbReference>
<accession>A0A8F6YA59</accession>
<dbReference type="Pfam" id="PF07542">
    <property type="entry name" value="ATP12"/>
    <property type="match status" value="1"/>
</dbReference>
<dbReference type="AlphaFoldDB" id="A0A8F6YA59"/>
<dbReference type="PANTHER" id="PTHR21013:SF10">
    <property type="entry name" value="ATP SYNTHASE MITOCHONDRIAL F1 COMPLEX ASSEMBLY FACTOR 2"/>
    <property type="match status" value="1"/>
</dbReference>
<gene>
    <name evidence="1" type="ORF">KYE46_17165</name>
</gene>
<evidence type="ECO:0000313" key="2">
    <source>
        <dbReference type="Proteomes" id="UP000825009"/>
    </source>
</evidence>
<dbReference type="GO" id="GO:0043461">
    <property type="term" value="P:proton-transporting ATP synthase complex assembly"/>
    <property type="evidence" value="ECO:0007669"/>
    <property type="project" value="InterPro"/>
</dbReference>
<evidence type="ECO:0000313" key="1">
    <source>
        <dbReference type="EMBL" id="QXT39624.1"/>
    </source>
</evidence>
<organism evidence="1 2">
    <name type="scientific">Gymnodinialimonas ceratoperidinii</name>
    <dbReference type="NCBI Taxonomy" id="2856823"/>
    <lineage>
        <taxon>Bacteria</taxon>
        <taxon>Pseudomonadati</taxon>
        <taxon>Pseudomonadota</taxon>
        <taxon>Alphaproteobacteria</taxon>
        <taxon>Rhodobacterales</taxon>
        <taxon>Paracoccaceae</taxon>
        <taxon>Gymnodinialimonas</taxon>
    </lineage>
</organism>
<dbReference type="PANTHER" id="PTHR21013">
    <property type="entry name" value="ATP SYNTHASE MITOCHONDRIAL F1 COMPLEX ASSEMBLY FACTOR 2/ATP12 PROTEIN, MITOCHONDRIAL PRECURSOR"/>
    <property type="match status" value="1"/>
</dbReference>
<dbReference type="KEGG" id="gce:KYE46_17165"/>